<evidence type="ECO:0000313" key="2">
    <source>
        <dbReference type="EMBL" id="VAW51352.1"/>
    </source>
</evidence>
<dbReference type="Pfam" id="PF14343">
    <property type="entry name" value="PrcB_C"/>
    <property type="match status" value="1"/>
</dbReference>
<proteinExistence type="predicted"/>
<organism evidence="2">
    <name type="scientific">hydrothermal vent metagenome</name>
    <dbReference type="NCBI Taxonomy" id="652676"/>
    <lineage>
        <taxon>unclassified sequences</taxon>
        <taxon>metagenomes</taxon>
        <taxon>ecological metagenomes</taxon>
    </lineage>
</organism>
<reference evidence="2" key="1">
    <citation type="submission" date="2018-06" db="EMBL/GenBank/DDBJ databases">
        <authorList>
            <person name="Zhirakovskaya E."/>
        </authorList>
    </citation>
    <scope>NUCLEOTIDE SEQUENCE</scope>
</reference>
<accession>A0A3B0WJ69</accession>
<gene>
    <name evidence="2" type="ORF">MNBD_GAMMA06-942</name>
</gene>
<sequence>MLAALYAGSACSHQQPSDKTLAIQSIYGSNHCAISEVTLKSIGSQAELQNFLKSMPKNFGMDEMLEPDIDFEKQMLILYALGNKPSSGHSLELYKSDAVLIKQKLHLPVRIKQPASGSMQAQVITSPCSIYLLPRVEYSKIVIEGSAGK</sequence>
<feature type="domain" description="PrcB C-terminal" evidence="1">
    <location>
        <begin position="76"/>
        <end position="130"/>
    </location>
</feature>
<dbReference type="AlphaFoldDB" id="A0A3B0WJ69"/>
<name>A0A3B0WJ69_9ZZZZ</name>
<dbReference type="EMBL" id="UOFD01000028">
    <property type="protein sequence ID" value="VAW51352.1"/>
    <property type="molecule type" value="Genomic_DNA"/>
</dbReference>
<protein>
    <recommendedName>
        <fullName evidence="1">PrcB C-terminal domain-containing protein</fullName>
    </recommendedName>
</protein>
<evidence type="ECO:0000259" key="1">
    <source>
        <dbReference type="Pfam" id="PF14343"/>
    </source>
</evidence>
<dbReference type="InterPro" id="IPR025748">
    <property type="entry name" value="PrcB_C_dom"/>
</dbReference>